<organism evidence="2 3">
    <name type="scientific">Faecalibacter rhinopitheci</name>
    <dbReference type="NCBI Taxonomy" id="2779678"/>
    <lineage>
        <taxon>Bacteria</taxon>
        <taxon>Pseudomonadati</taxon>
        <taxon>Bacteroidota</taxon>
        <taxon>Flavobacteriia</taxon>
        <taxon>Flavobacteriales</taxon>
        <taxon>Weeksellaceae</taxon>
        <taxon>Faecalibacter</taxon>
    </lineage>
</organism>
<evidence type="ECO:0000259" key="1">
    <source>
        <dbReference type="Pfam" id="PF13460"/>
    </source>
</evidence>
<proteinExistence type="predicted"/>
<name>A0A8J7FVR0_9FLAO</name>
<dbReference type="AlphaFoldDB" id="A0A8J7FVR0"/>
<dbReference type="PANTHER" id="PTHR43355">
    <property type="entry name" value="FLAVIN REDUCTASE (NADPH)"/>
    <property type="match status" value="1"/>
</dbReference>
<gene>
    <name evidence="2" type="ORF">IM532_07450</name>
</gene>
<dbReference type="SUPFAM" id="SSF51735">
    <property type="entry name" value="NAD(P)-binding Rossmann-fold domains"/>
    <property type="match status" value="1"/>
</dbReference>
<sequence length="216" mass="23700">MKIALIGATGFVGSAILKELSDRNHSIKAFARNIEANLGQKNVVGIPMDVNNTDKLVADLKGADIVISAFNAGWNNPNIYEDYMKGAKNIQEAVKKAGVNRFIVIGGAGSLYLDENKKVLDSPEFPEEIKQGALAVNDYFDFLGNEVDLDWEFFSPAIEMHQGTSGNRTGKYRLGLDNPVVDKQGRSVLSVEDLAVVIADEAEKQNFVRRRFTAGY</sequence>
<reference evidence="2" key="1">
    <citation type="submission" date="2020-10" db="EMBL/GenBank/DDBJ databases">
        <authorList>
            <person name="Lu T."/>
            <person name="Wang Q."/>
            <person name="Han X."/>
        </authorList>
    </citation>
    <scope>NUCLEOTIDE SEQUENCE</scope>
    <source>
        <strain evidence="2">WQ 117</strain>
    </source>
</reference>
<dbReference type="Pfam" id="PF13460">
    <property type="entry name" value="NAD_binding_10"/>
    <property type="match status" value="1"/>
</dbReference>
<evidence type="ECO:0000313" key="2">
    <source>
        <dbReference type="EMBL" id="MBF0597281.1"/>
    </source>
</evidence>
<feature type="domain" description="NAD(P)-binding" evidence="1">
    <location>
        <begin position="7"/>
        <end position="202"/>
    </location>
</feature>
<dbReference type="Proteomes" id="UP000608754">
    <property type="component" value="Unassembled WGS sequence"/>
</dbReference>
<dbReference type="GO" id="GO:0016646">
    <property type="term" value="F:oxidoreductase activity, acting on the CH-NH group of donors, NAD or NADP as acceptor"/>
    <property type="evidence" value="ECO:0007669"/>
    <property type="project" value="TreeGrafter"/>
</dbReference>
<dbReference type="PANTHER" id="PTHR43355:SF2">
    <property type="entry name" value="FLAVIN REDUCTASE (NADPH)"/>
    <property type="match status" value="1"/>
</dbReference>
<dbReference type="Gene3D" id="3.40.50.720">
    <property type="entry name" value="NAD(P)-binding Rossmann-like Domain"/>
    <property type="match status" value="1"/>
</dbReference>
<dbReference type="EMBL" id="JADGIK010000004">
    <property type="protein sequence ID" value="MBF0597281.1"/>
    <property type="molecule type" value="Genomic_DNA"/>
</dbReference>
<dbReference type="InterPro" id="IPR016040">
    <property type="entry name" value="NAD(P)-bd_dom"/>
</dbReference>
<dbReference type="RefSeq" id="WP_194182828.1">
    <property type="nucleotide sequence ID" value="NZ_JADGIK010000004.1"/>
</dbReference>
<protein>
    <submittedName>
        <fullName evidence="2">NAD(P)H-binding protein</fullName>
    </submittedName>
</protein>
<dbReference type="InterPro" id="IPR051606">
    <property type="entry name" value="Polyketide_Oxido-like"/>
</dbReference>
<keyword evidence="3" id="KW-1185">Reference proteome</keyword>
<evidence type="ECO:0000313" key="3">
    <source>
        <dbReference type="Proteomes" id="UP000608754"/>
    </source>
</evidence>
<comment type="caution">
    <text evidence="2">The sequence shown here is derived from an EMBL/GenBank/DDBJ whole genome shotgun (WGS) entry which is preliminary data.</text>
</comment>
<dbReference type="InterPro" id="IPR036291">
    <property type="entry name" value="NAD(P)-bd_dom_sf"/>
</dbReference>
<accession>A0A8J7FVR0</accession>